<comment type="caution">
    <text evidence="4">The sequence shown here is derived from an EMBL/GenBank/DDBJ whole genome shotgun (WGS) entry which is preliminary data.</text>
</comment>
<dbReference type="HAMAP" id="MF_00460">
    <property type="entry name" value="UPF0125_RnfH"/>
    <property type="match status" value="1"/>
</dbReference>
<evidence type="ECO:0000313" key="4">
    <source>
        <dbReference type="EMBL" id="TBO32421.1"/>
    </source>
</evidence>
<evidence type="ECO:0000313" key="5">
    <source>
        <dbReference type="Proteomes" id="UP000292120"/>
    </source>
</evidence>
<name>A0A4Q9H1J6_9BURK</name>
<comment type="similarity">
    <text evidence="1 2">Belongs to the UPF0125 (RnfH) family.</text>
</comment>
<dbReference type="Gene3D" id="3.10.20.280">
    <property type="entry name" value="RnfH-like"/>
    <property type="match status" value="1"/>
</dbReference>
<dbReference type="Pfam" id="PF03658">
    <property type="entry name" value="Ub-RnfH"/>
    <property type="match status" value="1"/>
</dbReference>
<dbReference type="PANTHER" id="PTHR37483:SF1">
    <property type="entry name" value="UPF0125 PROTEIN RATB"/>
    <property type="match status" value="1"/>
</dbReference>
<proteinExistence type="inferred from homology"/>
<dbReference type="PANTHER" id="PTHR37483">
    <property type="entry name" value="UPF0125 PROTEIN RATB"/>
    <property type="match status" value="1"/>
</dbReference>
<dbReference type="OrthoDB" id="9796575at2"/>
<dbReference type="SUPFAM" id="SSF54285">
    <property type="entry name" value="MoaD/ThiS"/>
    <property type="match status" value="1"/>
</dbReference>
<accession>A0A4Q9H1J6</accession>
<feature type="region of interest" description="Disordered" evidence="3">
    <location>
        <begin position="89"/>
        <end position="126"/>
    </location>
</feature>
<keyword evidence="5" id="KW-1185">Reference proteome</keyword>
<sequence length="126" mass="14084">MVTDDTARSNLTVVLVYSPQARDLKCRTLPLPADSTVGDALKASGWFSQGFEGLAVGIWGRKTPLDTVVRQGDRIEIYRGLTVDPKEARRQRYRAQGEKLPKGYHRPRDWVKDMTQSPGPKKAVST</sequence>
<evidence type="ECO:0000256" key="3">
    <source>
        <dbReference type="SAM" id="MobiDB-lite"/>
    </source>
</evidence>
<dbReference type="EMBL" id="SIXI01000002">
    <property type="protein sequence ID" value="TBO32421.1"/>
    <property type="molecule type" value="Genomic_DNA"/>
</dbReference>
<gene>
    <name evidence="4" type="ORF">EYS42_04255</name>
</gene>
<evidence type="ECO:0000256" key="1">
    <source>
        <dbReference type="ARBA" id="ARBA00010645"/>
    </source>
</evidence>
<dbReference type="Proteomes" id="UP000292120">
    <property type="component" value="Unassembled WGS sequence"/>
</dbReference>
<dbReference type="InterPro" id="IPR005346">
    <property type="entry name" value="RnfH"/>
</dbReference>
<reference evidence="4 5" key="1">
    <citation type="submission" date="2019-02" db="EMBL/GenBank/DDBJ databases">
        <title>Aquabacterium sp. strain KMB7.</title>
        <authorList>
            <person name="Chen W.-M."/>
        </authorList>
    </citation>
    <scope>NUCLEOTIDE SEQUENCE [LARGE SCALE GENOMIC DNA]</scope>
    <source>
        <strain evidence="4 5">KMB7</strain>
    </source>
</reference>
<protein>
    <recommendedName>
        <fullName evidence="2">UPF0125 protein EYS42_04255</fullName>
    </recommendedName>
</protein>
<evidence type="ECO:0000256" key="2">
    <source>
        <dbReference type="HAMAP-Rule" id="MF_00460"/>
    </source>
</evidence>
<feature type="compositionally biased region" description="Polar residues" evidence="3">
    <location>
        <begin position="114"/>
        <end position="126"/>
    </location>
</feature>
<feature type="compositionally biased region" description="Basic and acidic residues" evidence="3">
    <location>
        <begin position="89"/>
        <end position="112"/>
    </location>
</feature>
<dbReference type="AlphaFoldDB" id="A0A4Q9H1J6"/>
<organism evidence="4 5">
    <name type="scientific">Aquabacterium lacunae</name>
    <dbReference type="NCBI Taxonomy" id="2528630"/>
    <lineage>
        <taxon>Bacteria</taxon>
        <taxon>Pseudomonadati</taxon>
        <taxon>Pseudomonadota</taxon>
        <taxon>Betaproteobacteria</taxon>
        <taxon>Burkholderiales</taxon>
        <taxon>Aquabacterium</taxon>
    </lineage>
</organism>
<dbReference type="InterPro" id="IPR037021">
    <property type="entry name" value="RnfH_sf"/>
</dbReference>
<dbReference type="RefSeq" id="WP_130966635.1">
    <property type="nucleotide sequence ID" value="NZ_SIXI01000002.1"/>
</dbReference>
<dbReference type="InterPro" id="IPR016155">
    <property type="entry name" value="Mopterin_synth/thiamin_S_b"/>
</dbReference>